<dbReference type="PANTHER" id="PTHR10196">
    <property type="entry name" value="SUGAR KINASE"/>
    <property type="match status" value="1"/>
</dbReference>
<dbReference type="GO" id="GO:0005524">
    <property type="term" value="F:ATP binding"/>
    <property type="evidence" value="ECO:0007669"/>
    <property type="project" value="UniProtKB-KW"/>
</dbReference>
<dbReference type="GO" id="GO:0019301">
    <property type="term" value="P:rhamnose catabolic process"/>
    <property type="evidence" value="ECO:0007669"/>
    <property type="project" value="InterPro"/>
</dbReference>
<evidence type="ECO:0008006" key="12">
    <source>
        <dbReference type="Google" id="ProtNLM"/>
    </source>
</evidence>
<comment type="similarity">
    <text evidence="1">Belongs to the FGGY kinase family.</text>
</comment>
<dbReference type="InterPro" id="IPR018485">
    <property type="entry name" value="FGGY_C"/>
</dbReference>
<evidence type="ECO:0000256" key="6">
    <source>
        <dbReference type="ARBA" id="ARBA00023157"/>
    </source>
</evidence>
<dbReference type="GO" id="GO:0004370">
    <property type="term" value="F:glycerol kinase activity"/>
    <property type="evidence" value="ECO:0007669"/>
    <property type="project" value="TreeGrafter"/>
</dbReference>
<keyword evidence="3" id="KW-0547">Nucleotide-binding</keyword>
<sequence length="485" mass="54826">MSTILAFDLGATSARGIVFSLMNGQIKEEKVYRFTDYQVIDSDKDEIHWNIEKIMTNIKEIITLATTEYAIESIGIDTWGCDFGLIDKKGQLVLPPLCYQTMLKEPNLHYGGDLPTHFHERTGIPNASINTSSQLLYLKEHYPEQLNKASTLLMMPDLIHFLLTGTILTESSIASTSQLFDIDKHQWASDLIEQLGISPSLFSTIVLPYTKIGLINLAEKQLPIHSVMSHDTASAIFALPTNDHSCFFLSSGTWSVLGEKSERGILVNHPLDTNYSYEQAGDGKILKLKNMLGMWFIEEALAFSNQTQSITIQQIQDMLLTAEPIHFFFDNEHPEFLSKGQFVKKLQQYGNQHHFSSIEEPQQLFLAIYQNLAFKYAETFDKLAGSAPFTKLYLFGGGSKSHFLTQLTANLTQTTIEVCYSENSALGNALAQFLAIKAIKNREELVTLVTENYPPISFFPETSTPFNQTYINYKQFMRRNINELS</sequence>
<dbReference type="GO" id="GO:0008993">
    <property type="term" value="F:rhamnulokinase activity"/>
    <property type="evidence" value="ECO:0007669"/>
    <property type="project" value="InterPro"/>
</dbReference>
<reference evidence="10 11" key="1">
    <citation type="submission" date="2015-06" db="EMBL/GenBank/DDBJ databases">
        <title>The Genome Sequence of Enterococcus hirae 88EA1.</title>
        <authorList>
            <consortium name="The Broad Institute Genomics Platform"/>
            <consortium name="The Broad Institute Genome Sequencing Center for Infectious Disease"/>
            <person name="Earl A.M."/>
            <person name="Van Tyne D."/>
            <person name="Lebreton F."/>
            <person name="Saavedra J.T."/>
            <person name="Gilmore M.S."/>
            <person name="Manson McGuire A."/>
            <person name="Clock S."/>
            <person name="Crupain M."/>
            <person name="Rangan U."/>
            <person name="Young S."/>
            <person name="Abouelleil A."/>
            <person name="Cao P."/>
            <person name="Chapman S.B."/>
            <person name="Griggs A."/>
            <person name="Priest M."/>
            <person name="Shea T."/>
            <person name="Wortman J."/>
            <person name="Nusbaum C."/>
            <person name="Birren B."/>
        </authorList>
    </citation>
    <scope>NUCLEOTIDE SEQUENCE [LARGE SCALE GENOMIC DNA]</scope>
    <source>
        <strain evidence="10 11">88EA1</strain>
    </source>
</reference>
<dbReference type="InterPro" id="IPR013449">
    <property type="entry name" value="Rhamnulokinase"/>
</dbReference>
<organism evidence="10 11">
    <name type="scientific">Enterococcus hirae</name>
    <dbReference type="NCBI Taxonomy" id="1354"/>
    <lineage>
        <taxon>Bacteria</taxon>
        <taxon>Bacillati</taxon>
        <taxon>Bacillota</taxon>
        <taxon>Bacilli</taxon>
        <taxon>Lactobacillales</taxon>
        <taxon>Enterococcaceae</taxon>
        <taxon>Enterococcus</taxon>
    </lineage>
</organism>
<feature type="domain" description="Carbohydrate kinase FGGY C-terminal" evidence="9">
    <location>
        <begin position="249"/>
        <end position="435"/>
    </location>
</feature>
<evidence type="ECO:0000259" key="8">
    <source>
        <dbReference type="Pfam" id="PF00370"/>
    </source>
</evidence>
<evidence type="ECO:0000256" key="7">
    <source>
        <dbReference type="ARBA" id="ARBA00023308"/>
    </source>
</evidence>
<evidence type="ECO:0000256" key="3">
    <source>
        <dbReference type="ARBA" id="ARBA00022741"/>
    </source>
</evidence>
<evidence type="ECO:0000313" key="10">
    <source>
        <dbReference type="EMBL" id="RBT67584.1"/>
    </source>
</evidence>
<dbReference type="InterPro" id="IPR043129">
    <property type="entry name" value="ATPase_NBD"/>
</dbReference>
<evidence type="ECO:0000256" key="4">
    <source>
        <dbReference type="ARBA" id="ARBA00022777"/>
    </source>
</evidence>
<dbReference type="InterPro" id="IPR018484">
    <property type="entry name" value="FGGY_N"/>
</dbReference>
<accession>A0AB37IB09</accession>
<proteinExistence type="inferred from homology"/>
<evidence type="ECO:0000259" key="9">
    <source>
        <dbReference type="Pfam" id="PF02782"/>
    </source>
</evidence>
<keyword evidence="4" id="KW-0418">Kinase</keyword>
<evidence type="ECO:0000313" key="11">
    <source>
        <dbReference type="Proteomes" id="UP000253498"/>
    </source>
</evidence>
<dbReference type="PANTHER" id="PTHR10196:SF93">
    <property type="entry name" value="L-RHAMNULOKINASE"/>
    <property type="match status" value="1"/>
</dbReference>
<protein>
    <recommendedName>
        <fullName evidence="12">Rhamnulokinase</fullName>
    </recommendedName>
</protein>
<dbReference type="GO" id="GO:0005829">
    <property type="term" value="C:cytosol"/>
    <property type="evidence" value="ECO:0007669"/>
    <property type="project" value="TreeGrafter"/>
</dbReference>
<keyword evidence="2" id="KW-0808">Transferase</keyword>
<keyword evidence="5" id="KW-0067">ATP-binding</keyword>
<dbReference type="Gene3D" id="3.30.420.40">
    <property type="match status" value="2"/>
</dbReference>
<dbReference type="Proteomes" id="UP000253498">
    <property type="component" value="Unassembled WGS sequence"/>
</dbReference>
<evidence type="ECO:0000256" key="5">
    <source>
        <dbReference type="ARBA" id="ARBA00022840"/>
    </source>
</evidence>
<feature type="domain" description="Carbohydrate kinase FGGY N-terminal" evidence="8">
    <location>
        <begin position="4"/>
        <end position="218"/>
    </location>
</feature>
<name>A0AB37IB09_ENTHR</name>
<dbReference type="AlphaFoldDB" id="A0AB37IB09"/>
<keyword evidence="6" id="KW-1015">Disulfide bond</keyword>
<dbReference type="Pfam" id="PF00370">
    <property type="entry name" value="FGGY_N"/>
    <property type="match status" value="1"/>
</dbReference>
<dbReference type="EMBL" id="LESJ01000006">
    <property type="protein sequence ID" value="RBT67584.1"/>
    <property type="molecule type" value="Genomic_DNA"/>
</dbReference>
<dbReference type="Pfam" id="PF02782">
    <property type="entry name" value="FGGY_C"/>
    <property type="match status" value="1"/>
</dbReference>
<evidence type="ECO:0000256" key="2">
    <source>
        <dbReference type="ARBA" id="ARBA00022679"/>
    </source>
</evidence>
<gene>
    <name evidence="10" type="ORF">EB03_02353</name>
</gene>
<dbReference type="SUPFAM" id="SSF53067">
    <property type="entry name" value="Actin-like ATPase domain"/>
    <property type="match status" value="2"/>
</dbReference>
<comment type="caution">
    <text evidence="10">The sequence shown here is derived from an EMBL/GenBank/DDBJ whole genome shotgun (WGS) entry which is preliminary data.</text>
</comment>
<evidence type="ECO:0000256" key="1">
    <source>
        <dbReference type="ARBA" id="ARBA00009156"/>
    </source>
</evidence>
<dbReference type="GO" id="GO:0006071">
    <property type="term" value="P:glycerol metabolic process"/>
    <property type="evidence" value="ECO:0007669"/>
    <property type="project" value="TreeGrafter"/>
</dbReference>
<dbReference type="CDD" id="cd07771">
    <property type="entry name" value="ASKHA_NBD_FGGY_RhaB-like"/>
    <property type="match status" value="1"/>
</dbReference>
<keyword evidence="7" id="KW-0684">Rhamnose metabolism</keyword>
<dbReference type="RefSeq" id="WP_096709587.1">
    <property type="nucleotide sequence ID" value="NZ_JBFCRC010000007.1"/>
</dbReference>